<feature type="compositionally biased region" description="Basic and acidic residues" evidence="1">
    <location>
        <begin position="57"/>
        <end position="68"/>
    </location>
</feature>
<proteinExistence type="predicted"/>
<dbReference type="AlphaFoldDB" id="A0A4Z0YCX2"/>
<sequence>MKNMNAKTKKWLAVTGCLALCAVLVVLIGQQFITPKPVDTPPSPQSSEVSNVTVDTRVPDSTEKEKESTVAPPDTTQPTNIDNGAVSSGTEQTIQSDATKPEYTEEQLKDPTQKPDGEKVTEPPKPVDHDKVEKPKDTPKNDNQPQGGETKDGKIYVPGFGWIDDNGGGGQGTTVDGDGDINKQVGNMGE</sequence>
<evidence type="ECO:0000313" key="2">
    <source>
        <dbReference type="EMBL" id="TGJ76750.1"/>
    </source>
</evidence>
<feature type="compositionally biased region" description="Polar residues" evidence="1">
    <location>
        <begin position="74"/>
        <end position="98"/>
    </location>
</feature>
<evidence type="ECO:0000256" key="1">
    <source>
        <dbReference type="SAM" id="MobiDB-lite"/>
    </source>
</evidence>
<evidence type="ECO:0000313" key="3">
    <source>
        <dbReference type="Proteomes" id="UP000297714"/>
    </source>
</evidence>
<dbReference type="RefSeq" id="WP_013623303.1">
    <property type="nucleotide sequence ID" value="NZ_SRMQ01000004.1"/>
</dbReference>
<keyword evidence="3" id="KW-1185">Reference proteome</keyword>
<dbReference type="Proteomes" id="UP000297714">
    <property type="component" value="Unassembled WGS sequence"/>
</dbReference>
<dbReference type="Pfam" id="PF20187">
    <property type="entry name" value="DUF6550"/>
    <property type="match status" value="1"/>
</dbReference>
<reference evidence="2 3" key="1">
    <citation type="submission" date="2019-04" db="EMBL/GenBank/DDBJ databases">
        <authorList>
            <person name="Poehlein A."/>
            <person name="Bengelsdorf F.R."/>
            <person name="Duerre P."/>
            <person name="Daniel R."/>
        </authorList>
    </citation>
    <scope>NUCLEOTIDE SEQUENCE [LARGE SCALE GENOMIC DNA]</scope>
    <source>
        <strain evidence="2 3">BS-1</strain>
    </source>
</reference>
<comment type="caution">
    <text evidence="2">The sequence shown here is derived from an EMBL/GenBank/DDBJ whole genome shotgun (WGS) entry which is preliminary data.</text>
</comment>
<dbReference type="EMBL" id="SRMQ01000004">
    <property type="protein sequence ID" value="TGJ76750.1"/>
    <property type="molecule type" value="Genomic_DNA"/>
</dbReference>
<name>A0A4Z0YCX2_9FIRM</name>
<organism evidence="2 3">
    <name type="scientific">Caproiciproducens galactitolivorans</name>
    <dbReference type="NCBI Taxonomy" id="642589"/>
    <lineage>
        <taxon>Bacteria</taxon>
        <taxon>Bacillati</taxon>
        <taxon>Bacillota</taxon>
        <taxon>Clostridia</taxon>
        <taxon>Eubacteriales</taxon>
        <taxon>Acutalibacteraceae</taxon>
        <taxon>Caproiciproducens</taxon>
    </lineage>
</organism>
<gene>
    <name evidence="2" type="ORF">CAGA_12950</name>
</gene>
<feature type="region of interest" description="Disordered" evidence="1">
    <location>
        <begin position="34"/>
        <end position="190"/>
    </location>
</feature>
<accession>A0A4Z0YCX2</accession>
<dbReference type="InterPro" id="IPR046680">
    <property type="entry name" value="DUF6550"/>
</dbReference>
<feature type="compositionally biased region" description="Basic and acidic residues" evidence="1">
    <location>
        <begin position="99"/>
        <end position="140"/>
    </location>
</feature>
<dbReference type="OrthoDB" id="2666372at2"/>
<feature type="compositionally biased region" description="Polar residues" evidence="1">
    <location>
        <begin position="45"/>
        <end position="54"/>
    </location>
</feature>
<protein>
    <submittedName>
        <fullName evidence="2">Uncharacterized protein</fullName>
    </submittedName>
</protein>